<organism evidence="6 7">
    <name type="scientific">Chryseobacterium piscicola</name>
    <dbReference type="NCBI Taxonomy" id="551459"/>
    <lineage>
        <taxon>Bacteria</taxon>
        <taxon>Pseudomonadati</taxon>
        <taxon>Bacteroidota</taxon>
        <taxon>Flavobacteriia</taxon>
        <taxon>Flavobacteriales</taxon>
        <taxon>Weeksellaceae</taxon>
        <taxon>Chryseobacterium group</taxon>
        <taxon>Chryseobacterium</taxon>
    </lineage>
</organism>
<evidence type="ECO:0000256" key="3">
    <source>
        <dbReference type="ARBA" id="ARBA00023180"/>
    </source>
</evidence>
<dbReference type="STRING" id="551459.SAMN05421796_107136"/>
<reference evidence="6" key="3">
    <citation type="submission" date="2017-01" db="EMBL/GenBank/DDBJ databases">
        <authorList>
            <person name="Mah S.A."/>
            <person name="Swanson W.J."/>
            <person name="Moy G.W."/>
            <person name="Vacquier V.D."/>
        </authorList>
    </citation>
    <scope>NUCLEOTIDE SEQUENCE [LARGE SCALE GENOMIC DNA]</scope>
    <source>
        <strain evidence="6">DSM 21068</strain>
    </source>
</reference>
<evidence type="ECO:0000313" key="6">
    <source>
        <dbReference type="EMBL" id="SIS95933.1"/>
    </source>
</evidence>
<dbReference type="EMBL" id="MUGO01000016">
    <property type="protein sequence ID" value="PQA92192.1"/>
    <property type="molecule type" value="Genomic_DNA"/>
</dbReference>
<evidence type="ECO:0000259" key="4">
    <source>
        <dbReference type="Pfam" id="PF04577"/>
    </source>
</evidence>
<keyword evidence="3" id="KW-0325">Glycoprotein</keyword>
<dbReference type="Pfam" id="PF04577">
    <property type="entry name" value="Glyco_transf_61"/>
    <property type="match status" value="1"/>
</dbReference>
<dbReference type="AlphaFoldDB" id="A0A1N7NC16"/>
<name>A0A1N7NC16_9FLAO</name>
<evidence type="ECO:0000313" key="5">
    <source>
        <dbReference type="EMBL" id="PQA92192.1"/>
    </source>
</evidence>
<keyword evidence="1" id="KW-0328">Glycosyltransferase</keyword>
<feature type="domain" description="Glycosyltransferase 61 catalytic" evidence="4">
    <location>
        <begin position="160"/>
        <end position="346"/>
    </location>
</feature>
<dbReference type="InterPro" id="IPR007657">
    <property type="entry name" value="Glycosyltransferase_61"/>
</dbReference>
<proteinExistence type="predicted"/>
<accession>A0A1N7NC16</accession>
<dbReference type="EMBL" id="FTOJ01000007">
    <property type="protein sequence ID" value="SIS95933.1"/>
    <property type="molecule type" value="Genomic_DNA"/>
</dbReference>
<reference evidence="5 8" key="1">
    <citation type="submission" date="2016-11" db="EMBL/GenBank/DDBJ databases">
        <title>Whole genomes of Flavobacteriaceae.</title>
        <authorList>
            <person name="Stine C."/>
            <person name="Li C."/>
            <person name="Tadesse D."/>
        </authorList>
    </citation>
    <scope>NUCLEOTIDE SEQUENCE [LARGE SCALE GENOMIC DNA]</scope>
    <source>
        <strain evidence="5 8">DSM 21068</strain>
    </source>
</reference>
<evidence type="ECO:0000313" key="8">
    <source>
        <dbReference type="Proteomes" id="UP000238314"/>
    </source>
</evidence>
<dbReference type="RefSeq" id="WP_076452181.1">
    <property type="nucleotide sequence ID" value="NZ_FTOJ01000007.1"/>
</dbReference>
<keyword evidence="2" id="KW-0808">Transferase</keyword>
<gene>
    <name evidence="5" type="ORF">B0A70_11245</name>
    <name evidence="6" type="ORF">SAMN05421796_107136</name>
</gene>
<sequence>MDVNEQIENLEKQLLKLRKKYYIKSFFRKAKRLVTDFLPLDSIPFQNYKEKFVVEEANTIEIFLPKTFDQPQASIEKTINSVEIFALQDVYCIPDSTYFLNLKKDKIYYEKWHDDSRIHYLYNTKNLIQHGVTLAKVQNHKIKHFDTEAIFLGGIFTFNYYHFFIEILSKTEFFKTIPDYKNKIIVVDSCVDNNQNMKDLLSFFTKDCKIVFLNSASYYHFKTLWHITSPSYTIPNVATGSRYEAGFSRFSKKSLAYLRQKCFENFDYQQVKIEVVKKIFISRKSQFRKYNEQEILGVSQKYGFTEVFFEDLNIHEQIFIINNADYIIGPSGAAWTNLLFAKDGAKGLAWLSSVWGDFSVFSTIAKMVNFDLNFFIYPQITDDFHEDFILDSEIFEKHLEKLLQL</sequence>
<protein>
    <recommendedName>
        <fullName evidence="4">Glycosyltransferase 61 catalytic domain-containing protein</fullName>
    </recommendedName>
</protein>
<evidence type="ECO:0000256" key="2">
    <source>
        <dbReference type="ARBA" id="ARBA00022679"/>
    </source>
</evidence>
<dbReference type="InterPro" id="IPR049625">
    <property type="entry name" value="Glyco_transf_61_cat"/>
</dbReference>
<reference evidence="7" key="2">
    <citation type="submission" date="2017-01" db="EMBL/GenBank/DDBJ databases">
        <authorList>
            <person name="Varghese N."/>
            <person name="Submissions S."/>
        </authorList>
    </citation>
    <scope>NUCLEOTIDE SEQUENCE [LARGE SCALE GENOMIC DNA]</scope>
    <source>
        <strain evidence="7">DSM 21068</strain>
    </source>
</reference>
<dbReference type="OrthoDB" id="1156086at2"/>
<dbReference type="PANTHER" id="PTHR20961">
    <property type="entry name" value="GLYCOSYLTRANSFERASE"/>
    <property type="match status" value="1"/>
</dbReference>
<dbReference type="GO" id="GO:0016757">
    <property type="term" value="F:glycosyltransferase activity"/>
    <property type="evidence" value="ECO:0007669"/>
    <property type="project" value="UniProtKB-KW"/>
</dbReference>
<evidence type="ECO:0000256" key="1">
    <source>
        <dbReference type="ARBA" id="ARBA00022676"/>
    </source>
</evidence>
<evidence type="ECO:0000313" key="7">
    <source>
        <dbReference type="Proteomes" id="UP000186246"/>
    </source>
</evidence>
<dbReference type="Proteomes" id="UP000238314">
    <property type="component" value="Unassembled WGS sequence"/>
</dbReference>
<keyword evidence="8" id="KW-1185">Reference proteome</keyword>
<dbReference type="Proteomes" id="UP000186246">
    <property type="component" value="Unassembled WGS sequence"/>
</dbReference>